<dbReference type="AlphaFoldDB" id="A0A9N9FL36"/>
<dbReference type="EMBL" id="CAJVPV010002989">
    <property type="protein sequence ID" value="CAG8540950.1"/>
    <property type="molecule type" value="Genomic_DNA"/>
</dbReference>
<evidence type="ECO:0000313" key="2">
    <source>
        <dbReference type="Proteomes" id="UP000789342"/>
    </source>
</evidence>
<name>A0A9N9FL36_9GLOM</name>
<reference evidence="1" key="1">
    <citation type="submission" date="2021-06" db="EMBL/GenBank/DDBJ databases">
        <authorList>
            <person name="Kallberg Y."/>
            <person name="Tangrot J."/>
            <person name="Rosling A."/>
        </authorList>
    </citation>
    <scope>NUCLEOTIDE SEQUENCE</scope>
    <source>
        <strain evidence="1">CL551</strain>
    </source>
</reference>
<proteinExistence type="predicted"/>
<evidence type="ECO:0000313" key="1">
    <source>
        <dbReference type="EMBL" id="CAG8540950.1"/>
    </source>
</evidence>
<dbReference type="Proteomes" id="UP000789342">
    <property type="component" value="Unassembled WGS sequence"/>
</dbReference>
<gene>
    <name evidence="1" type="ORF">AMORRO_LOCUS5122</name>
</gene>
<accession>A0A9N9FL36</accession>
<organism evidence="1 2">
    <name type="scientific">Acaulospora morrowiae</name>
    <dbReference type="NCBI Taxonomy" id="94023"/>
    <lineage>
        <taxon>Eukaryota</taxon>
        <taxon>Fungi</taxon>
        <taxon>Fungi incertae sedis</taxon>
        <taxon>Mucoromycota</taxon>
        <taxon>Glomeromycotina</taxon>
        <taxon>Glomeromycetes</taxon>
        <taxon>Diversisporales</taxon>
        <taxon>Acaulosporaceae</taxon>
        <taxon>Acaulospora</taxon>
    </lineage>
</organism>
<comment type="caution">
    <text evidence="1">The sequence shown here is derived from an EMBL/GenBank/DDBJ whole genome shotgun (WGS) entry which is preliminary data.</text>
</comment>
<sequence>MSNYKQLPSPPPRDNLESFSPELITSLIPEQILTSVSNCLTSPQDLAAPAAILTLTSRQVTTLPSNSQQVFAPTAIHSLTPQQLSALAVPTATSSTTRQDFVSTLTLSSTSQRVLAPTGVPPSTSSQVFASLATTSTQQAIDTAAILTYQQAPAQTTASLSIFQSGLIQGNNVFLLNSTHTLDTPNFIDVLFKGDIGWWKNE</sequence>
<protein>
    <submittedName>
        <fullName evidence="1">4603_t:CDS:1</fullName>
    </submittedName>
</protein>
<keyword evidence="2" id="KW-1185">Reference proteome</keyword>